<feature type="transmembrane region" description="Helical" evidence="9">
    <location>
        <begin position="54"/>
        <end position="70"/>
    </location>
</feature>
<sequence length="426" mass="44751">MTDSSLGLGGAGAAAGQRPAGAISAYWQPVAAAVLLLALWPLQQALLQRDGGRTLVFALAIGLALGVVLQRSRFCFYCHARDWLQRDDPRGILAIILALAVGLVGMTVVQSSWLPNPQAGQLPPDMHIGPVSWVLVLAGLAFGAGMLVSGSCISAHWYRLAEGSAASPFALLGTALGFALGFQTWNPLYSLAVADAPVVWLPQHLGYGGALLLQLGVLAAWAAWVWQRHVQQRQRSLQVPAAPIDPERAAPRSLPALWRSLWQGRWNYALGGLLVGLICTAAIVRMRPLGVTALIGSQVRGALQGQGWVPERLNGLDGFAGCATLPAATWATPNALVLLGLLAGAFIAAFASRQFRPRLPTGCDAGRGLLGGVLLGWGAMTGIGCTVGTLLSGGMAGALSGWVFGAAMLLVLWLGFRWQTWWGSRA</sequence>
<keyword evidence="5 9" id="KW-0812">Transmembrane</keyword>
<evidence type="ECO:0000256" key="2">
    <source>
        <dbReference type="ARBA" id="ARBA00022448"/>
    </source>
</evidence>
<dbReference type="PANTHER" id="PTHR30574">
    <property type="entry name" value="INNER MEMBRANE PROTEIN YEDE"/>
    <property type="match status" value="1"/>
</dbReference>
<keyword evidence="11" id="KW-1185">Reference proteome</keyword>
<dbReference type="Pfam" id="PF04143">
    <property type="entry name" value="Sulf_transp"/>
    <property type="match status" value="1"/>
</dbReference>
<evidence type="ECO:0000313" key="11">
    <source>
        <dbReference type="Proteomes" id="UP000515240"/>
    </source>
</evidence>
<evidence type="ECO:0000313" key="10">
    <source>
        <dbReference type="EMBL" id="QMV71807.1"/>
    </source>
</evidence>
<feature type="transmembrane region" description="Helical" evidence="9">
    <location>
        <begin position="205"/>
        <end position="226"/>
    </location>
</feature>
<feature type="transmembrane region" description="Helical" evidence="9">
    <location>
        <begin position="165"/>
        <end position="185"/>
    </location>
</feature>
<dbReference type="GO" id="GO:0005886">
    <property type="term" value="C:plasma membrane"/>
    <property type="evidence" value="ECO:0007669"/>
    <property type="project" value="UniProtKB-SubCell"/>
</dbReference>
<keyword evidence="7 9" id="KW-0472">Membrane</keyword>
<evidence type="ECO:0000256" key="7">
    <source>
        <dbReference type="ARBA" id="ARBA00023136"/>
    </source>
</evidence>
<gene>
    <name evidence="10" type="ORF">HS961_02575</name>
</gene>
<comment type="similarity">
    <text evidence="8">Belongs to the TsuA/YedE (TC 9.B.102) family.</text>
</comment>
<reference evidence="10 11" key="1">
    <citation type="journal article" date="2020" name="G3 (Bethesda)">
        <title>CeMbio - The Caenorhabditis elegans Microbiome Resource.</title>
        <authorList>
            <person name="Dirksen P."/>
            <person name="Assie A."/>
            <person name="Zimmermann J."/>
            <person name="Zhang F."/>
            <person name="Tietje A.M."/>
            <person name="Marsh S.A."/>
            <person name="Felix M.A."/>
            <person name="Shapira M."/>
            <person name="Kaleta C."/>
            <person name="Schulenburg H."/>
            <person name="Samuel B."/>
        </authorList>
    </citation>
    <scope>NUCLEOTIDE SEQUENCE [LARGE SCALE GENOMIC DNA]</scope>
    <source>
        <strain evidence="10 11">BIGb0172</strain>
    </source>
</reference>
<evidence type="ECO:0000256" key="4">
    <source>
        <dbReference type="ARBA" id="ARBA00022519"/>
    </source>
</evidence>
<organism evidence="10 11">
    <name type="scientific">Comamonas piscis</name>
    <dbReference type="NCBI Taxonomy" id="1562974"/>
    <lineage>
        <taxon>Bacteria</taxon>
        <taxon>Pseudomonadati</taxon>
        <taxon>Pseudomonadota</taxon>
        <taxon>Betaproteobacteria</taxon>
        <taxon>Burkholderiales</taxon>
        <taxon>Comamonadaceae</taxon>
        <taxon>Comamonas</taxon>
    </lineage>
</organism>
<dbReference type="KEGG" id="cpis:HS961_02575"/>
<evidence type="ECO:0000256" key="9">
    <source>
        <dbReference type="SAM" id="Phobius"/>
    </source>
</evidence>
<evidence type="ECO:0000256" key="8">
    <source>
        <dbReference type="ARBA" id="ARBA00035655"/>
    </source>
</evidence>
<dbReference type="InterPro" id="IPR007272">
    <property type="entry name" value="Sulf_transp_TsuA/YedE"/>
</dbReference>
<dbReference type="RefSeq" id="WP_182326236.1">
    <property type="nucleotide sequence ID" value="NZ_CP058554.1"/>
</dbReference>
<evidence type="ECO:0000256" key="6">
    <source>
        <dbReference type="ARBA" id="ARBA00022989"/>
    </source>
</evidence>
<comment type="subcellular location">
    <subcellularLocation>
        <location evidence="1">Cell inner membrane</location>
        <topology evidence="1">Multi-pass membrane protein</topology>
    </subcellularLocation>
</comment>
<keyword evidence="3" id="KW-1003">Cell membrane</keyword>
<dbReference type="AlphaFoldDB" id="A0A7G5ECT2"/>
<accession>A0A7G5ECT2</accession>
<evidence type="ECO:0000256" key="5">
    <source>
        <dbReference type="ARBA" id="ARBA00022692"/>
    </source>
</evidence>
<protein>
    <submittedName>
        <fullName evidence="10">YeeE/YedE family protein</fullName>
    </submittedName>
</protein>
<keyword evidence="2" id="KW-0813">Transport</keyword>
<feature type="transmembrane region" description="Helical" evidence="9">
    <location>
        <begin position="25"/>
        <end position="42"/>
    </location>
</feature>
<feature type="transmembrane region" description="Helical" evidence="9">
    <location>
        <begin position="91"/>
        <end position="113"/>
    </location>
</feature>
<name>A0A7G5ECT2_9BURK</name>
<evidence type="ECO:0000256" key="1">
    <source>
        <dbReference type="ARBA" id="ARBA00004429"/>
    </source>
</evidence>
<dbReference type="Proteomes" id="UP000515240">
    <property type="component" value="Chromosome"/>
</dbReference>
<feature type="transmembrane region" description="Helical" evidence="9">
    <location>
        <begin position="368"/>
        <end position="391"/>
    </location>
</feature>
<feature type="transmembrane region" description="Helical" evidence="9">
    <location>
        <begin position="133"/>
        <end position="153"/>
    </location>
</feature>
<evidence type="ECO:0000256" key="3">
    <source>
        <dbReference type="ARBA" id="ARBA00022475"/>
    </source>
</evidence>
<feature type="transmembrane region" description="Helical" evidence="9">
    <location>
        <begin position="397"/>
        <end position="416"/>
    </location>
</feature>
<keyword evidence="6 9" id="KW-1133">Transmembrane helix</keyword>
<feature type="transmembrane region" description="Helical" evidence="9">
    <location>
        <begin position="335"/>
        <end position="356"/>
    </location>
</feature>
<dbReference type="PANTHER" id="PTHR30574:SF1">
    <property type="entry name" value="SULPHUR TRANSPORT DOMAIN-CONTAINING PROTEIN"/>
    <property type="match status" value="1"/>
</dbReference>
<dbReference type="EMBL" id="CP058554">
    <property type="protein sequence ID" value="QMV71807.1"/>
    <property type="molecule type" value="Genomic_DNA"/>
</dbReference>
<feature type="transmembrane region" description="Helical" evidence="9">
    <location>
        <begin position="266"/>
        <end position="284"/>
    </location>
</feature>
<proteinExistence type="inferred from homology"/>
<keyword evidence="4" id="KW-0997">Cell inner membrane</keyword>